<sequence length="62" mass="6249">MYPNMAAKQPAVGIDHVTVVPTNAARGDDPTADRDAVDADEANEAGVGPGDDPGDDRAGDDA</sequence>
<dbReference type="AlphaFoldDB" id="A0A1M5QPM1"/>
<accession>A0A1M5QPM1</accession>
<evidence type="ECO:0000313" key="2">
    <source>
        <dbReference type="EMBL" id="SHH16077.1"/>
    </source>
</evidence>
<evidence type="ECO:0000313" key="3">
    <source>
        <dbReference type="Proteomes" id="UP000184357"/>
    </source>
</evidence>
<evidence type="ECO:0000256" key="1">
    <source>
        <dbReference type="SAM" id="MobiDB-lite"/>
    </source>
</evidence>
<gene>
    <name evidence="2" type="ORF">SAMN05443636_1997</name>
</gene>
<protein>
    <submittedName>
        <fullName evidence="2">Uncharacterized protein</fullName>
    </submittedName>
</protein>
<dbReference type="EMBL" id="FQWV01000004">
    <property type="protein sequence ID" value="SHH16077.1"/>
    <property type="molecule type" value="Genomic_DNA"/>
</dbReference>
<feature type="region of interest" description="Disordered" evidence="1">
    <location>
        <begin position="20"/>
        <end position="62"/>
    </location>
</feature>
<organism evidence="2 3">
    <name type="scientific">Halobaculum gomorrense</name>
    <dbReference type="NCBI Taxonomy" id="43928"/>
    <lineage>
        <taxon>Archaea</taxon>
        <taxon>Methanobacteriati</taxon>
        <taxon>Methanobacteriota</taxon>
        <taxon>Stenosarchaea group</taxon>
        <taxon>Halobacteria</taxon>
        <taxon>Halobacteriales</taxon>
        <taxon>Haloferacaceae</taxon>
        <taxon>Halobaculum</taxon>
    </lineage>
</organism>
<dbReference type="STRING" id="43928.SAMN05443636_1997"/>
<proteinExistence type="predicted"/>
<name>A0A1M5QPM1_9EURY</name>
<feature type="compositionally biased region" description="Basic and acidic residues" evidence="1">
    <location>
        <begin position="26"/>
        <end position="37"/>
    </location>
</feature>
<keyword evidence="3" id="KW-1185">Reference proteome</keyword>
<dbReference type="Proteomes" id="UP000184357">
    <property type="component" value="Unassembled WGS sequence"/>
</dbReference>
<reference evidence="2 3" key="1">
    <citation type="submission" date="2016-11" db="EMBL/GenBank/DDBJ databases">
        <authorList>
            <person name="Jaros S."/>
            <person name="Januszkiewicz K."/>
            <person name="Wedrychowicz H."/>
        </authorList>
    </citation>
    <scope>NUCLEOTIDE SEQUENCE [LARGE SCALE GENOMIC DNA]</scope>
    <source>
        <strain evidence="2 3">DSM 9297</strain>
    </source>
</reference>